<evidence type="ECO:0000313" key="2">
    <source>
        <dbReference type="EMBL" id="MCD2493390.1"/>
    </source>
</evidence>
<proteinExistence type="predicted"/>
<feature type="domain" description="Aminoglycoside phosphotransferase" evidence="1">
    <location>
        <begin position="7"/>
        <end position="187"/>
    </location>
</feature>
<dbReference type="EMBL" id="JAJNOR010000008">
    <property type="protein sequence ID" value="MCD2493390.1"/>
    <property type="molecule type" value="Genomic_DNA"/>
</dbReference>
<accession>A0AAP2W9H8</accession>
<keyword evidence="3" id="KW-1185">Reference proteome</keyword>
<dbReference type="SUPFAM" id="SSF56112">
    <property type="entry name" value="Protein kinase-like (PK-like)"/>
    <property type="match status" value="1"/>
</dbReference>
<dbReference type="Proteomes" id="UP001299265">
    <property type="component" value="Unassembled WGS sequence"/>
</dbReference>
<protein>
    <submittedName>
        <fullName evidence="2">Aminoglycoside phosphotransferase family protein</fullName>
    </submittedName>
</protein>
<dbReference type="InterPro" id="IPR002575">
    <property type="entry name" value="Aminoglycoside_PTrfase"/>
</dbReference>
<reference evidence="2 3" key="1">
    <citation type="submission" date="2021-11" db="EMBL/GenBank/DDBJ databases">
        <title>Lacrimispora sp. nov. NSJ-141 isolated from human feces.</title>
        <authorList>
            <person name="Abdugheni R."/>
        </authorList>
    </citation>
    <scope>NUCLEOTIDE SEQUENCE [LARGE SCALE GENOMIC DNA]</scope>
    <source>
        <strain evidence="2 3">NSJ-141</strain>
    </source>
</reference>
<dbReference type="Pfam" id="PF01636">
    <property type="entry name" value="APH"/>
    <property type="match status" value="1"/>
</dbReference>
<dbReference type="Gene3D" id="3.90.1200.10">
    <property type="match status" value="1"/>
</dbReference>
<dbReference type="AlphaFoldDB" id="A0AAP2W9H8"/>
<sequence>MNEKILIASGNHNVYREGNYTVKVFQKGFPKSEVLREAMHMSLVEGLGMHVPELHSVGLTEDGSWAITYDYIEGRTLMQLMEEHPEKLEEYVDGMLDCQLEMFGKKAPLLNNLKSKMKRQIQSLDCINDITRYELLTKLNSMPDHAKLCHGDFCPSNIIVGEDGWYILDWIHASQGNASADVARTYLLLALQNLDAAYYYLNQFCERTGTAKIYVQNWLPLVAAAQLTKKRPEESELLQSWLNVVDTD</sequence>
<evidence type="ECO:0000313" key="3">
    <source>
        <dbReference type="Proteomes" id="UP001299265"/>
    </source>
</evidence>
<comment type="caution">
    <text evidence="2">The sequence shown here is derived from an EMBL/GenBank/DDBJ whole genome shotgun (WGS) entry which is preliminary data.</text>
</comment>
<evidence type="ECO:0000259" key="1">
    <source>
        <dbReference type="Pfam" id="PF01636"/>
    </source>
</evidence>
<dbReference type="InterPro" id="IPR011009">
    <property type="entry name" value="Kinase-like_dom_sf"/>
</dbReference>
<name>A0AAP2W9H8_9FIRM</name>
<dbReference type="RefSeq" id="WP_231063245.1">
    <property type="nucleotide sequence ID" value="NZ_JAJNOR010000008.1"/>
</dbReference>
<gene>
    <name evidence="2" type="ORF">LQE92_12270</name>
</gene>
<organism evidence="2 3">
    <name type="scientific">Lientehia hominis</name>
    <dbReference type="NCBI Taxonomy" id="2897778"/>
    <lineage>
        <taxon>Bacteria</taxon>
        <taxon>Bacillati</taxon>
        <taxon>Bacillota</taxon>
        <taxon>Clostridia</taxon>
        <taxon>Lachnospirales</taxon>
        <taxon>Lachnospiraceae</taxon>
        <taxon>Lientehia</taxon>
    </lineage>
</organism>